<dbReference type="Gene3D" id="3.40.50.1910">
    <property type="match status" value="1"/>
</dbReference>
<evidence type="ECO:0000313" key="2">
    <source>
        <dbReference type="EMBL" id="ELP88306.1"/>
    </source>
</evidence>
<dbReference type="GO" id="GO:0016192">
    <property type="term" value="P:vesicle-mediated transport"/>
    <property type="evidence" value="ECO:0007669"/>
    <property type="project" value="InterPro"/>
</dbReference>
<dbReference type="Gene3D" id="3.90.830.10">
    <property type="entry name" value="Syntaxin Binding Protein 1, Chain A, domain 2"/>
    <property type="match status" value="1"/>
</dbReference>
<accession>A0A0A1U2K2</accession>
<sequence length="537" mass="60340">MAFNYSMNTIAVLQNYMNYTLDETPGMKALVMDADTIPVVSVLFSMTEIIQKEVYLVQQLSDTTRDTLLHLSAVCLLRPTSANMELLKTELAAPKYGKYYLYFTNCLDPSQIALLSHADTHEVVQKVMELYIDFMPINADLFISSSPNFCSITSENSVFWEQKTVSSITSLCLSLKKNPSIRFQQNSELSKRIADGVSMQIDKQKDFFKSGSTGVNLVILDRCFDPITPLLTEWTYQAMIHEFIGIDNGKVQLNNQSVVLSDDVFYTEHMYQLFSDITDSVIKAVNELTQKAGVKSKQYNSLEEMRQVIDSIPQMKKESAGVKKHLGLMGLINKAVSSRKMLDVSRLEQEIVCSSGRAELFTKMTQLFAGDYMEDDKIRVGMLYALKYEERAQEIIQELIKCGVPQEKAEIVGCVIKYGGASKRPIEIFPKAAKAVLDFVKKSVAGVENIFVQHKPVLELLIDSFLTQQSVDKFPYCRGNNTTSKDLIIFIVGGATFEEEVAVANRNRISTSGKIILGGTDILNTNKFLEQVINIKQ</sequence>
<reference evidence="2 3" key="1">
    <citation type="submission" date="2012-10" db="EMBL/GenBank/DDBJ databases">
        <authorList>
            <person name="Zafar N."/>
            <person name="Inman J."/>
            <person name="Hall N."/>
            <person name="Lorenzi H."/>
            <person name="Caler E."/>
        </authorList>
    </citation>
    <scope>NUCLEOTIDE SEQUENCE [LARGE SCALE GENOMIC DNA]</scope>
    <source>
        <strain evidence="2 3">IP1</strain>
    </source>
</reference>
<gene>
    <name evidence="2" type="ORF">EIN_227090</name>
</gene>
<dbReference type="GeneID" id="14887031"/>
<dbReference type="VEuPathDB" id="AmoebaDB:EIN_227090"/>
<dbReference type="KEGG" id="eiv:EIN_227090"/>
<evidence type="ECO:0000313" key="3">
    <source>
        <dbReference type="Proteomes" id="UP000014680"/>
    </source>
</evidence>
<dbReference type="Pfam" id="PF00995">
    <property type="entry name" value="Sec1"/>
    <property type="match status" value="1"/>
</dbReference>
<dbReference type="EMBL" id="KB206756">
    <property type="protein sequence ID" value="ELP88306.1"/>
    <property type="molecule type" value="Genomic_DNA"/>
</dbReference>
<dbReference type="InterPro" id="IPR043154">
    <property type="entry name" value="Sec-1-like_dom1"/>
</dbReference>
<dbReference type="SUPFAM" id="SSF56815">
    <property type="entry name" value="Sec1/munc18-like (SM) proteins"/>
    <property type="match status" value="1"/>
</dbReference>
<comment type="similarity">
    <text evidence="1">Belongs to the STXBP/unc-18/SEC1 family.</text>
</comment>
<dbReference type="PANTHER" id="PTHR11679">
    <property type="entry name" value="VESICLE PROTEIN SORTING-ASSOCIATED"/>
    <property type="match status" value="1"/>
</dbReference>
<keyword evidence="3" id="KW-1185">Reference proteome</keyword>
<dbReference type="Gene3D" id="1.25.40.60">
    <property type="match status" value="1"/>
</dbReference>
<proteinExistence type="inferred from homology"/>
<name>A0A0A1U2K2_ENTIV</name>
<organism evidence="2 3">
    <name type="scientific">Entamoeba invadens IP1</name>
    <dbReference type="NCBI Taxonomy" id="370355"/>
    <lineage>
        <taxon>Eukaryota</taxon>
        <taxon>Amoebozoa</taxon>
        <taxon>Evosea</taxon>
        <taxon>Archamoebae</taxon>
        <taxon>Mastigamoebida</taxon>
        <taxon>Entamoebidae</taxon>
        <taxon>Entamoeba</taxon>
    </lineage>
</organism>
<dbReference type="Gene3D" id="3.40.50.2060">
    <property type="match status" value="1"/>
</dbReference>
<dbReference type="OMA" id="NARTAYK"/>
<dbReference type="PIRSF" id="PIRSF005715">
    <property type="entry name" value="VPS45_Sec1"/>
    <property type="match status" value="1"/>
</dbReference>
<protein>
    <submittedName>
        <fullName evidence="2">Vacuolar protein sorting-associated, putative</fullName>
    </submittedName>
</protein>
<dbReference type="OrthoDB" id="10266265at2759"/>
<dbReference type="Proteomes" id="UP000014680">
    <property type="component" value="Unassembled WGS sequence"/>
</dbReference>
<evidence type="ECO:0000256" key="1">
    <source>
        <dbReference type="ARBA" id="ARBA00009884"/>
    </source>
</evidence>
<dbReference type="RefSeq" id="XP_004255077.1">
    <property type="nucleotide sequence ID" value="XM_004255029.1"/>
</dbReference>
<dbReference type="InterPro" id="IPR036045">
    <property type="entry name" value="Sec1-like_sf"/>
</dbReference>
<dbReference type="InterPro" id="IPR043127">
    <property type="entry name" value="Sec-1-like_dom3a"/>
</dbReference>
<dbReference type="InterPro" id="IPR027482">
    <property type="entry name" value="Sec1-like_dom2"/>
</dbReference>
<dbReference type="AlphaFoldDB" id="A0A0A1U2K2"/>
<dbReference type="InterPro" id="IPR001619">
    <property type="entry name" value="Sec1-like"/>
</dbReference>